<dbReference type="AlphaFoldDB" id="A0A7R8WL07"/>
<reference evidence="1" key="1">
    <citation type="submission" date="2020-11" db="EMBL/GenBank/DDBJ databases">
        <authorList>
            <person name="Tran Van P."/>
        </authorList>
    </citation>
    <scope>NUCLEOTIDE SEQUENCE</scope>
</reference>
<sequence length="137" mass="15465">MFEAECIIHPLLGSSFFYSPGVSVCLCLLKKSRELRTIAQGRVEHVLVKGGVYPVKNESGERKEMPQRTLCPIERPNGTATIVQHGFHQEGRVFTEMIVGGVCLPQIPKTRSQRLLAGEVNFFLKRSTHMSILFMEY</sequence>
<accession>A0A7R8WL07</accession>
<gene>
    <name evidence="1" type="ORF">CTOB1V02_LOCUS8876</name>
</gene>
<protein>
    <submittedName>
        <fullName evidence="1">Uncharacterized protein</fullName>
    </submittedName>
</protein>
<evidence type="ECO:0000313" key="1">
    <source>
        <dbReference type="EMBL" id="CAD7231021.1"/>
    </source>
</evidence>
<dbReference type="EMBL" id="OB663134">
    <property type="protein sequence ID" value="CAD7231021.1"/>
    <property type="molecule type" value="Genomic_DNA"/>
</dbReference>
<organism evidence="1">
    <name type="scientific">Cyprideis torosa</name>
    <dbReference type="NCBI Taxonomy" id="163714"/>
    <lineage>
        <taxon>Eukaryota</taxon>
        <taxon>Metazoa</taxon>
        <taxon>Ecdysozoa</taxon>
        <taxon>Arthropoda</taxon>
        <taxon>Crustacea</taxon>
        <taxon>Oligostraca</taxon>
        <taxon>Ostracoda</taxon>
        <taxon>Podocopa</taxon>
        <taxon>Podocopida</taxon>
        <taxon>Cytherocopina</taxon>
        <taxon>Cytheroidea</taxon>
        <taxon>Cytherideidae</taxon>
        <taxon>Cyprideis</taxon>
    </lineage>
</organism>
<name>A0A7R8WL07_9CRUS</name>
<proteinExistence type="predicted"/>